<sequence length="52" mass="5642">MPFALLLTISNVPSKGFVINPIDLPPPPTMSSSMLCFDLKGGDFSINMCYGY</sequence>
<dbReference type="HOGENOM" id="CLU_3090060_0_0_1"/>
<organism evidence="1 2">
    <name type="scientific">Brassica oleracea var. oleracea</name>
    <dbReference type="NCBI Taxonomy" id="109376"/>
    <lineage>
        <taxon>Eukaryota</taxon>
        <taxon>Viridiplantae</taxon>
        <taxon>Streptophyta</taxon>
        <taxon>Embryophyta</taxon>
        <taxon>Tracheophyta</taxon>
        <taxon>Spermatophyta</taxon>
        <taxon>Magnoliopsida</taxon>
        <taxon>eudicotyledons</taxon>
        <taxon>Gunneridae</taxon>
        <taxon>Pentapetalae</taxon>
        <taxon>rosids</taxon>
        <taxon>malvids</taxon>
        <taxon>Brassicales</taxon>
        <taxon>Brassicaceae</taxon>
        <taxon>Brassiceae</taxon>
        <taxon>Brassica</taxon>
    </lineage>
</organism>
<evidence type="ECO:0000313" key="2">
    <source>
        <dbReference type="Proteomes" id="UP000032141"/>
    </source>
</evidence>
<accession>A0A0D3A0N5</accession>
<reference evidence="1" key="2">
    <citation type="submission" date="2015-06" db="UniProtKB">
        <authorList>
            <consortium name="EnsemblPlants"/>
        </authorList>
    </citation>
    <scope>IDENTIFICATION</scope>
</reference>
<dbReference type="Proteomes" id="UP000032141">
    <property type="component" value="Unassembled WGS sequence"/>
</dbReference>
<evidence type="ECO:0000313" key="1">
    <source>
        <dbReference type="EnsemblPlants" id="Bo19218s010.1"/>
    </source>
</evidence>
<keyword evidence="2" id="KW-1185">Reference proteome</keyword>
<dbReference type="Gramene" id="Bo19218s010.1">
    <property type="protein sequence ID" value="Bo19218s010.1"/>
    <property type="gene ID" value="Bo19218s010"/>
</dbReference>
<dbReference type="EnsemblPlants" id="Bo19218s010.1">
    <property type="protein sequence ID" value="Bo19218s010.1"/>
    <property type="gene ID" value="Bo19218s010"/>
</dbReference>
<reference evidence="1" key="1">
    <citation type="journal article" date="2014" name="Genome Biol.">
        <title>Transcriptome and methylome profiling reveals relics of genome dominance in the mesopolyploid Brassica oleracea.</title>
        <authorList>
            <person name="Parkin I.A."/>
            <person name="Koh C."/>
            <person name="Tang H."/>
            <person name="Robinson S.J."/>
            <person name="Kagale S."/>
            <person name="Clarke W.E."/>
            <person name="Town C.D."/>
            <person name="Nixon J."/>
            <person name="Krishnakumar V."/>
            <person name="Bidwell S.L."/>
            <person name="Denoeud F."/>
            <person name="Belcram H."/>
            <person name="Links M.G."/>
            <person name="Just J."/>
            <person name="Clarke C."/>
            <person name="Bender T."/>
            <person name="Huebert T."/>
            <person name="Mason A.S."/>
            <person name="Pires J.C."/>
            <person name="Barker G."/>
            <person name="Moore J."/>
            <person name="Walley P.G."/>
            <person name="Manoli S."/>
            <person name="Batley J."/>
            <person name="Edwards D."/>
            <person name="Nelson M.N."/>
            <person name="Wang X."/>
            <person name="Paterson A.H."/>
            <person name="King G."/>
            <person name="Bancroft I."/>
            <person name="Chalhoub B."/>
            <person name="Sharpe A.G."/>
        </authorList>
    </citation>
    <scope>NUCLEOTIDE SEQUENCE [LARGE SCALE GENOMIC DNA]</scope>
    <source>
        <strain evidence="1">cv. TO1000</strain>
    </source>
</reference>
<proteinExistence type="predicted"/>
<name>A0A0D3A0N5_BRAOL</name>
<protein>
    <submittedName>
        <fullName evidence="1">Uncharacterized protein</fullName>
    </submittedName>
</protein>
<dbReference type="AlphaFoldDB" id="A0A0D3A0N5"/>